<dbReference type="Pfam" id="PF13556">
    <property type="entry name" value="HTH_30"/>
    <property type="match status" value="1"/>
</dbReference>
<evidence type="ECO:0000313" key="3">
    <source>
        <dbReference type="EMBL" id="MCL3997912.1"/>
    </source>
</evidence>
<dbReference type="Gene3D" id="1.10.10.2840">
    <property type="entry name" value="PucR C-terminal helix-turn-helix domain"/>
    <property type="match status" value="1"/>
</dbReference>
<dbReference type="RefSeq" id="WP_249492678.1">
    <property type="nucleotide sequence ID" value="NZ_JAMCCK010000051.1"/>
</dbReference>
<dbReference type="InterPro" id="IPR042070">
    <property type="entry name" value="PucR_C-HTH_sf"/>
</dbReference>
<organism evidence="3 4">
    <name type="scientific">Streptomyces lavenduligriseus</name>
    <dbReference type="NCBI Taxonomy" id="67315"/>
    <lineage>
        <taxon>Bacteria</taxon>
        <taxon>Bacillati</taxon>
        <taxon>Actinomycetota</taxon>
        <taxon>Actinomycetes</taxon>
        <taxon>Kitasatosporales</taxon>
        <taxon>Streptomycetaceae</taxon>
        <taxon>Streptomyces</taxon>
    </lineage>
</organism>
<dbReference type="InterPro" id="IPR029016">
    <property type="entry name" value="GAF-like_dom_sf"/>
</dbReference>
<proteinExistence type="inferred from homology"/>
<dbReference type="InterPro" id="IPR025736">
    <property type="entry name" value="PucR_C-HTH_dom"/>
</dbReference>
<dbReference type="Proteomes" id="UP001202052">
    <property type="component" value="Unassembled WGS sequence"/>
</dbReference>
<evidence type="ECO:0000256" key="1">
    <source>
        <dbReference type="ARBA" id="ARBA00006754"/>
    </source>
</evidence>
<gene>
    <name evidence="3" type="ORF">M4438_31180</name>
</gene>
<dbReference type="Pfam" id="PF17853">
    <property type="entry name" value="GGDEF_2"/>
    <property type="match status" value="1"/>
</dbReference>
<dbReference type="Pfam" id="PF01590">
    <property type="entry name" value="GAF"/>
    <property type="match status" value="1"/>
</dbReference>
<dbReference type="Gene3D" id="3.30.450.40">
    <property type="match status" value="1"/>
</dbReference>
<dbReference type="InterPro" id="IPR003018">
    <property type="entry name" value="GAF"/>
</dbReference>
<sequence>MTDAADRDRPDLLTVLRLLAEEVPSHRFEELLLRAERTCSPEERERLEQAVRLAHVIHASQHRRRQREDGLAELVDTARDMTQPRALGELMRVISRRVKRITKADMACIGLYEDDGTLSLHAAEGATTGMWAEVRPSTGAGQQAMTSGAPFWTADYLRDDRFEHCPQADEMVRAEGIASLLAVPLVHGDSTLGVLYCANRTVRHLTPDEIGLACSLAALGAVSLERAERLQDASDEVSELETDGFRTRTTLARLQQLADIHSHLMGLLLSGADLETLAQAAADALDGTVQLRNPAGRIITATAPLPDLDDNAVTEVSWDAHAQRAPIPYGGDTWIAPVVAGAENLGFAVLRPATPLIGEDERLLHLVTQVFALHLLLRHGTAAAESFVPDELLDELIALPSGDSRRAHRLEQRLSRAGLDPAAPHVLLVVRIEGGPHGRAMMWASSYAYRHGGLKTARDGNIVLLLPGTEASDTARSVAGVLSAVLGHPVTVGASGPGRGPTEAGRLHQEAVRCLKALTTLDAVGSAAALDDLGFVGLLLSDGHDVGGFIENAIGPVLAYDRDNDTELVKTLEAYFATGASPSRAADRLHIHANTVSRRLERVAVLLGPRWQQPDRSLDVQLALRIHRMRALLRPDTAGAPEA</sequence>
<accession>A0ABT0P4J9</accession>
<dbReference type="SMART" id="SM00065">
    <property type="entry name" value="GAF"/>
    <property type="match status" value="1"/>
</dbReference>
<keyword evidence="4" id="KW-1185">Reference proteome</keyword>
<dbReference type="EMBL" id="JAMCCK010000051">
    <property type="protein sequence ID" value="MCL3997912.1"/>
    <property type="molecule type" value="Genomic_DNA"/>
</dbReference>
<protein>
    <submittedName>
        <fullName evidence="3">Helix-turn-helix domain-containing protein</fullName>
    </submittedName>
</protein>
<dbReference type="PANTHER" id="PTHR33744:SF1">
    <property type="entry name" value="DNA-BINDING TRANSCRIPTIONAL ACTIVATOR ADER"/>
    <property type="match status" value="1"/>
</dbReference>
<dbReference type="PANTHER" id="PTHR33744">
    <property type="entry name" value="CARBOHYDRATE DIACID REGULATOR"/>
    <property type="match status" value="1"/>
</dbReference>
<feature type="domain" description="GAF" evidence="2">
    <location>
        <begin position="86"/>
        <end position="234"/>
    </location>
</feature>
<evidence type="ECO:0000259" key="2">
    <source>
        <dbReference type="SMART" id="SM00065"/>
    </source>
</evidence>
<comment type="similarity">
    <text evidence="1">Belongs to the CdaR family.</text>
</comment>
<comment type="caution">
    <text evidence="3">The sequence shown here is derived from an EMBL/GenBank/DDBJ whole genome shotgun (WGS) entry which is preliminary data.</text>
</comment>
<dbReference type="InterPro" id="IPR041522">
    <property type="entry name" value="CdaR_GGDEF"/>
</dbReference>
<reference evidence="3 4" key="1">
    <citation type="submission" date="2022-05" db="EMBL/GenBank/DDBJ databases">
        <title>Genome Resource of Streptomyces lavenduligriseus GA1-1, a Strain with Broad-Spectrum Antifungal Activity against Phytopathogenic Fungi.</title>
        <authorList>
            <person name="Qi D."/>
        </authorList>
    </citation>
    <scope>NUCLEOTIDE SEQUENCE [LARGE SCALE GENOMIC DNA]</scope>
    <source>
        <strain evidence="3 4">GA1-1</strain>
    </source>
</reference>
<dbReference type="InterPro" id="IPR051448">
    <property type="entry name" value="CdaR-like_regulators"/>
</dbReference>
<evidence type="ECO:0000313" key="4">
    <source>
        <dbReference type="Proteomes" id="UP001202052"/>
    </source>
</evidence>
<dbReference type="SUPFAM" id="SSF55781">
    <property type="entry name" value="GAF domain-like"/>
    <property type="match status" value="1"/>
</dbReference>
<name>A0ABT0P4J9_9ACTN</name>